<gene>
    <name evidence="1" type="ORF">Fot_56440</name>
</gene>
<dbReference type="AlphaFoldDB" id="A0ABD1P1L4"/>
<evidence type="ECO:0008006" key="3">
    <source>
        <dbReference type="Google" id="ProtNLM"/>
    </source>
</evidence>
<proteinExistence type="predicted"/>
<name>A0ABD1P1L4_9LAMI</name>
<protein>
    <recommendedName>
        <fullName evidence="3">Ribosomal protein S10</fullName>
    </recommendedName>
</protein>
<keyword evidence="2" id="KW-1185">Reference proteome</keyword>
<accession>A0ABD1P1L4</accession>
<sequence>MQLTQFEKPTSYRPRTTISKPFRTSIKIGSSPQKTVVQLSESVAPMNLVTFKLSFRLRLSDKTTYSSRLVSYLFCFQARVALKGEFFGTRHKELQSLLIVHPLGERQEGDILYVHRFRFSTV</sequence>
<organism evidence="1 2">
    <name type="scientific">Forsythia ovata</name>
    <dbReference type="NCBI Taxonomy" id="205694"/>
    <lineage>
        <taxon>Eukaryota</taxon>
        <taxon>Viridiplantae</taxon>
        <taxon>Streptophyta</taxon>
        <taxon>Embryophyta</taxon>
        <taxon>Tracheophyta</taxon>
        <taxon>Spermatophyta</taxon>
        <taxon>Magnoliopsida</taxon>
        <taxon>eudicotyledons</taxon>
        <taxon>Gunneridae</taxon>
        <taxon>Pentapetalae</taxon>
        <taxon>asterids</taxon>
        <taxon>lamiids</taxon>
        <taxon>Lamiales</taxon>
        <taxon>Oleaceae</taxon>
        <taxon>Forsythieae</taxon>
        <taxon>Forsythia</taxon>
    </lineage>
</organism>
<evidence type="ECO:0000313" key="1">
    <source>
        <dbReference type="EMBL" id="KAL2457029.1"/>
    </source>
</evidence>
<evidence type="ECO:0000313" key="2">
    <source>
        <dbReference type="Proteomes" id="UP001604277"/>
    </source>
</evidence>
<dbReference type="EMBL" id="JBFOLJ010000045">
    <property type="protein sequence ID" value="KAL2457029.1"/>
    <property type="molecule type" value="Genomic_DNA"/>
</dbReference>
<dbReference type="Proteomes" id="UP001604277">
    <property type="component" value="Unassembled WGS sequence"/>
</dbReference>
<comment type="caution">
    <text evidence="1">The sequence shown here is derived from an EMBL/GenBank/DDBJ whole genome shotgun (WGS) entry which is preliminary data.</text>
</comment>
<reference evidence="2" key="1">
    <citation type="submission" date="2024-07" db="EMBL/GenBank/DDBJ databases">
        <title>Two chromosome-level genome assemblies of Korean endemic species Abeliophyllum distichum and Forsythia ovata (Oleaceae).</title>
        <authorList>
            <person name="Jang H."/>
        </authorList>
    </citation>
    <scope>NUCLEOTIDE SEQUENCE [LARGE SCALE GENOMIC DNA]</scope>
</reference>